<reference evidence="1" key="1">
    <citation type="submission" date="2021-05" db="EMBL/GenBank/DDBJ databases">
        <authorList>
            <person name="Alioto T."/>
            <person name="Alioto T."/>
            <person name="Gomez Garrido J."/>
        </authorList>
    </citation>
    <scope>NUCLEOTIDE SEQUENCE</scope>
</reference>
<accession>A0A8D8YSJ2</accession>
<protein>
    <submittedName>
        <fullName evidence="1">Uncharacterized protein</fullName>
    </submittedName>
</protein>
<organism evidence="1">
    <name type="scientific">Cacopsylla melanoneura</name>
    <dbReference type="NCBI Taxonomy" id="428564"/>
    <lineage>
        <taxon>Eukaryota</taxon>
        <taxon>Metazoa</taxon>
        <taxon>Ecdysozoa</taxon>
        <taxon>Arthropoda</taxon>
        <taxon>Hexapoda</taxon>
        <taxon>Insecta</taxon>
        <taxon>Pterygota</taxon>
        <taxon>Neoptera</taxon>
        <taxon>Paraneoptera</taxon>
        <taxon>Hemiptera</taxon>
        <taxon>Sternorrhyncha</taxon>
        <taxon>Psylloidea</taxon>
        <taxon>Psyllidae</taxon>
        <taxon>Psyllinae</taxon>
        <taxon>Cacopsylla</taxon>
    </lineage>
</organism>
<sequence length="155" mass="18527">MNFNNFEVLQNDFKTKEYDNFNEWSKIECKTIKNNDLIIIHINIKSLSNKNFNMLKVYLEKIIKKIDIIVLTEINCKNEEMQYYGLENFNMTYKCREKRKGGGILIYTKQSIQVTEKRNITFKQAENIEIEIDNKNLIINAIYRPPKTSIKEFLL</sequence>
<dbReference type="InterPro" id="IPR036691">
    <property type="entry name" value="Endo/exonu/phosph_ase_sf"/>
</dbReference>
<evidence type="ECO:0000313" key="1">
    <source>
        <dbReference type="EMBL" id="CAG6734215.1"/>
    </source>
</evidence>
<dbReference type="SUPFAM" id="SSF56219">
    <property type="entry name" value="DNase I-like"/>
    <property type="match status" value="1"/>
</dbReference>
<dbReference type="AlphaFoldDB" id="A0A8D8YSJ2"/>
<dbReference type="EMBL" id="HBUF01392032">
    <property type="protein sequence ID" value="CAG6734215.1"/>
    <property type="molecule type" value="Transcribed_RNA"/>
</dbReference>
<name>A0A8D8YSJ2_9HEMI</name>
<proteinExistence type="predicted"/>
<dbReference type="Gene3D" id="3.60.10.10">
    <property type="entry name" value="Endonuclease/exonuclease/phosphatase"/>
    <property type="match status" value="1"/>
</dbReference>